<name>A0A8K0L7U3_9PEZI</name>
<evidence type="ECO:0000313" key="2">
    <source>
        <dbReference type="Proteomes" id="UP000809789"/>
    </source>
</evidence>
<comment type="caution">
    <text evidence="1">The sequence shown here is derived from an EMBL/GenBank/DDBJ whole genome shotgun (WGS) entry which is preliminary data.</text>
</comment>
<proteinExistence type="predicted"/>
<sequence length="144" mass="15986">MPVPVPVRLPVSIPPGRVAIPPTPCPSRDQEAVSFLVQLRIWPCGIFLTPAPCRREKEEALEEFNGRQHQKSICSELQTRVVSCQHRKGDTSLPDLTLQCLVSAAAVDHCESVSDALIGRCRLAVFRAERGPSHPRPSPHRLFH</sequence>
<protein>
    <submittedName>
        <fullName evidence="1">Uncharacterized protein</fullName>
    </submittedName>
</protein>
<dbReference type="OrthoDB" id="10565099at2759"/>
<keyword evidence="2" id="KW-1185">Reference proteome</keyword>
<gene>
    <name evidence="1" type="ORF">KVT40_002945</name>
</gene>
<evidence type="ECO:0000313" key="1">
    <source>
        <dbReference type="EMBL" id="KAG8629080.1"/>
    </source>
</evidence>
<reference evidence="1" key="1">
    <citation type="submission" date="2021-07" db="EMBL/GenBank/DDBJ databases">
        <title>Elsinoe batatas strain:CRI-CJ2 Genome sequencing and assembly.</title>
        <authorList>
            <person name="Huang L."/>
        </authorList>
    </citation>
    <scope>NUCLEOTIDE SEQUENCE</scope>
    <source>
        <strain evidence="1">CRI-CJ2</strain>
    </source>
</reference>
<dbReference type="AlphaFoldDB" id="A0A8K0L7U3"/>
<dbReference type="EMBL" id="JAESVG020000003">
    <property type="protein sequence ID" value="KAG8629080.1"/>
    <property type="molecule type" value="Genomic_DNA"/>
</dbReference>
<accession>A0A8K0L7U3</accession>
<dbReference type="Proteomes" id="UP000809789">
    <property type="component" value="Unassembled WGS sequence"/>
</dbReference>
<organism evidence="1 2">
    <name type="scientific">Elsinoe batatas</name>
    <dbReference type="NCBI Taxonomy" id="2601811"/>
    <lineage>
        <taxon>Eukaryota</taxon>
        <taxon>Fungi</taxon>
        <taxon>Dikarya</taxon>
        <taxon>Ascomycota</taxon>
        <taxon>Pezizomycotina</taxon>
        <taxon>Dothideomycetes</taxon>
        <taxon>Dothideomycetidae</taxon>
        <taxon>Myriangiales</taxon>
        <taxon>Elsinoaceae</taxon>
        <taxon>Elsinoe</taxon>
    </lineage>
</organism>